<protein>
    <recommendedName>
        <fullName evidence="4">Tetratricopeptide repeat protein</fullName>
    </recommendedName>
</protein>
<dbReference type="SUPFAM" id="SSF53474">
    <property type="entry name" value="alpha/beta-Hydrolases"/>
    <property type="match status" value="1"/>
</dbReference>
<dbReference type="Proteomes" id="UP000289708">
    <property type="component" value="Unassembled WGS sequence"/>
</dbReference>
<feature type="region of interest" description="Disordered" evidence="1">
    <location>
        <begin position="1"/>
        <end position="23"/>
    </location>
</feature>
<dbReference type="Gene3D" id="1.25.40.10">
    <property type="entry name" value="Tetratricopeptide repeat domain"/>
    <property type="match status" value="1"/>
</dbReference>
<dbReference type="Gene3D" id="3.40.50.1820">
    <property type="entry name" value="alpha/beta hydrolase"/>
    <property type="match status" value="1"/>
</dbReference>
<organism evidence="2 3">
    <name type="scientific">Hansschlegelia zhihuaiae</name>
    <dbReference type="NCBI Taxonomy" id="405005"/>
    <lineage>
        <taxon>Bacteria</taxon>
        <taxon>Pseudomonadati</taxon>
        <taxon>Pseudomonadota</taxon>
        <taxon>Alphaproteobacteria</taxon>
        <taxon>Hyphomicrobiales</taxon>
        <taxon>Methylopilaceae</taxon>
        <taxon>Hansschlegelia</taxon>
    </lineage>
</organism>
<sequence length="600" mass="64862">MDNVARQRDEAGEPMDNGAEAKAAHDLVKDAVTKAAEDLAESRSKISTALDGGELERARHIAEEALRRWPRDYGLRIRRAEILQRLNDPAAAIEGYLELGRESAEGHWPLLRAVRLLRDSGDLAQAREVFAAEIWSGPAPEDAKLRGLGWLVPATDDNDDAAGFLERLAGAPEPALAAAALSKLAEFKARQGREEEARRVLARIGSIETAPLRARAVEADLMLAEGRAADLLPLARQLAAEEPDQIDHARRLVGALFLAGDPEEATEALTAALERWPGDWVLLSRFNVLAAPRERIEHVVDLATRRTDPAALPEISRFQIALSLLNLRRTEEALGLLNGIVPDGVTGAMSEPLRRILETMPAEVWDRYSRLGDDRAAEVQVVPCDGAQTAILVFGGATGGHSYLPFCYFDALFAGLPAHMIYLRDARMRGYLRGLKSFGGSLEGTVAGLRDLLADMKAERVVTLGASIGGHAAARIGAALSADAAVLLGAPTTFDTGPIQGERASPYNRMHRIRRWAKILASASPNADLVDLFAANPDTRNFYYFASGTARGDHNAARLIGVANVVLRPVPVLDQSALPLDIIGTAFWDQLLHEDLGLPG</sequence>
<evidence type="ECO:0008006" key="4">
    <source>
        <dbReference type="Google" id="ProtNLM"/>
    </source>
</evidence>
<dbReference type="InterPro" id="IPR011990">
    <property type="entry name" value="TPR-like_helical_dom_sf"/>
</dbReference>
<keyword evidence="3" id="KW-1185">Reference proteome</keyword>
<dbReference type="AlphaFoldDB" id="A0A4Q0MN52"/>
<reference evidence="2 3" key="1">
    <citation type="submission" date="2018-12" db="EMBL/GenBank/DDBJ databases">
        <title>bacterium Hansschlegelia zhihuaiae S113.</title>
        <authorList>
            <person name="He J."/>
        </authorList>
    </citation>
    <scope>NUCLEOTIDE SEQUENCE [LARGE SCALE GENOMIC DNA]</scope>
    <source>
        <strain evidence="2 3">S 113</strain>
    </source>
</reference>
<evidence type="ECO:0000313" key="3">
    <source>
        <dbReference type="Proteomes" id="UP000289708"/>
    </source>
</evidence>
<dbReference type="EMBL" id="RYFI01000004">
    <property type="protein sequence ID" value="RXF74466.1"/>
    <property type="molecule type" value="Genomic_DNA"/>
</dbReference>
<dbReference type="InterPro" id="IPR029058">
    <property type="entry name" value="AB_hydrolase_fold"/>
</dbReference>
<feature type="compositionally biased region" description="Basic and acidic residues" evidence="1">
    <location>
        <begin position="1"/>
        <end position="11"/>
    </location>
</feature>
<evidence type="ECO:0000256" key="1">
    <source>
        <dbReference type="SAM" id="MobiDB-lite"/>
    </source>
</evidence>
<dbReference type="OrthoDB" id="7460397at2"/>
<name>A0A4Q0MN52_9HYPH</name>
<dbReference type="RefSeq" id="WP_128776691.1">
    <property type="nucleotide sequence ID" value="NZ_RYFI01000004.1"/>
</dbReference>
<proteinExistence type="predicted"/>
<dbReference type="SUPFAM" id="SSF48452">
    <property type="entry name" value="TPR-like"/>
    <property type="match status" value="3"/>
</dbReference>
<comment type="caution">
    <text evidence="2">The sequence shown here is derived from an EMBL/GenBank/DDBJ whole genome shotgun (WGS) entry which is preliminary data.</text>
</comment>
<evidence type="ECO:0000313" key="2">
    <source>
        <dbReference type="EMBL" id="RXF74466.1"/>
    </source>
</evidence>
<gene>
    <name evidence="2" type="ORF">EK403_06570</name>
</gene>
<accession>A0A4Q0MN52</accession>